<name>A0A550CFB9_9AGAR</name>
<protein>
    <submittedName>
        <fullName evidence="2">Uncharacterized protein</fullName>
    </submittedName>
</protein>
<evidence type="ECO:0000256" key="1">
    <source>
        <dbReference type="SAM" id="MobiDB-lite"/>
    </source>
</evidence>
<sequence length="345" mass="36721">MDDAAVNINVTVDDFDSVLWYSQQSDWQTPDPSSADYHPESSEWLRGTYHYTEVEGASVAFNFTGPTVFVYGAAGPNYGNYSVTMDQVVLQRSAYQSDNASSPYLLYSARNLTYDNHQLTLANAGGGGLLLDFIDTTVQLAPAGATVDNRTLEETDDSITYSGEWGSNQSGNFSGGGSTYTNEDGGSFELDFRASAIYVFGDKKNDHGLYNVTLTSQNTSTSQILSGVSGCGGAFGETCEQQQPSLKFFASNLANQTYHLKLSNIAGENNSYFDLDSIVLSVPSEYEPRDLSSNIPIPTSSGANPTSTSGGNDGGGNGALASATALGNPLLLLGFSVAWLARKIL</sequence>
<accession>A0A550CFB9</accession>
<dbReference type="AlphaFoldDB" id="A0A550CFB9"/>
<evidence type="ECO:0000313" key="2">
    <source>
        <dbReference type="EMBL" id="TRM63491.1"/>
    </source>
</evidence>
<organism evidence="2 3">
    <name type="scientific">Schizophyllum amplum</name>
    <dbReference type="NCBI Taxonomy" id="97359"/>
    <lineage>
        <taxon>Eukaryota</taxon>
        <taxon>Fungi</taxon>
        <taxon>Dikarya</taxon>
        <taxon>Basidiomycota</taxon>
        <taxon>Agaricomycotina</taxon>
        <taxon>Agaricomycetes</taxon>
        <taxon>Agaricomycetidae</taxon>
        <taxon>Agaricales</taxon>
        <taxon>Schizophyllaceae</taxon>
        <taxon>Schizophyllum</taxon>
    </lineage>
</organism>
<feature type="region of interest" description="Disordered" evidence="1">
    <location>
        <begin position="290"/>
        <end position="315"/>
    </location>
</feature>
<dbReference type="Gene3D" id="2.60.120.260">
    <property type="entry name" value="Galactose-binding domain-like"/>
    <property type="match status" value="2"/>
</dbReference>
<gene>
    <name evidence="2" type="ORF">BD626DRAFT_494497</name>
</gene>
<proteinExistence type="predicted"/>
<dbReference type="OrthoDB" id="2563669at2759"/>
<comment type="caution">
    <text evidence="2">The sequence shown here is derived from an EMBL/GenBank/DDBJ whole genome shotgun (WGS) entry which is preliminary data.</text>
</comment>
<dbReference type="EMBL" id="VDMD01000009">
    <property type="protein sequence ID" value="TRM63491.1"/>
    <property type="molecule type" value="Genomic_DNA"/>
</dbReference>
<dbReference type="Proteomes" id="UP000320762">
    <property type="component" value="Unassembled WGS sequence"/>
</dbReference>
<reference evidence="2 3" key="1">
    <citation type="journal article" date="2019" name="New Phytol.">
        <title>Comparative genomics reveals unique wood-decay strategies and fruiting body development in the Schizophyllaceae.</title>
        <authorList>
            <person name="Almasi E."/>
            <person name="Sahu N."/>
            <person name="Krizsan K."/>
            <person name="Balint B."/>
            <person name="Kovacs G.M."/>
            <person name="Kiss B."/>
            <person name="Cseklye J."/>
            <person name="Drula E."/>
            <person name="Henrissat B."/>
            <person name="Nagy I."/>
            <person name="Chovatia M."/>
            <person name="Adam C."/>
            <person name="LaButti K."/>
            <person name="Lipzen A."/>
            <person name="Riley R."/>
            <person name="Grigoriev I.V."/>
            <person name="Nagy L.G."/>
        </authorList>
    </citation>
    <scope>NUCLEOTIDE SEQUENCE [LARGE SCALE GENOMIC DNA]</scope>
    <source>
        <strain evidence="2 3">NL-1724</strain>
    </source>
</reference>
<evidence type="ECO:0000313" key="3">
    <source>
        <dbReference type="Proteomes" id="UP000320762"/>
    </source>
</evidence>
<keyword evidence="3" id="KW-1185">Reference proteome</keyword>
<dbReference type="STRING" id="97359.A0A550CFB9"/>
<feature type="compositionally biased region" description="Polar residues" evidence="1">
    <location>
        <begin position="291"/>
        <end position="309"/>
    </location>
</feature>